<feature type="region of interest" description="C-terminal hotdog fold" evidence="1">
    <location>
        <begin position="554"/>
        <end position="710"/>
    </location>
</feature>
<evidence type="ECO:0000313" key="4">
    <source>
        <dbReference type="Proteomes" id="UP000019487"/>
    </source>
</evidence>
<dbReference type="SUPFAM" id="SSF50129">
    <property type="entry name" value="GroES-like"/>
    <property type="match status" value="1"/>
</dbReference>
<dbReference type="Pfam" id="PF21089">
    <property type="entry name" value="PKS_DH_N"/>
    <property type="match status" value="1"/>
</dbReference>
<dbReference type="PANTHER" id="PTHR43775:SF50">
    <property type="entry name" value="HIGHLY REDUCING POLYKETIDE SYNTHASE SRDA"/>
    <property type="match status" value="1"/>
</dbReference>
<dbReference type="InterPro" id="IPR011032">
    <property type="entry name" value="GroES-like_sf"/>
</dbReference>
<dbReference type="GO" id="GO:0004312">
    <property type="term" value="F:fatty acid synthase activity"/>
    <property type="evidence" value="ECO:0007669"/>
    <property type="project" value="TreeGrafter"/>
</dbReference>
<dbReference type="EMBL" id="AYSA01000394">
    <property type="protein sequence ID" value="ESZ92331.1"/>
    <property type="molecule type" value="Genomic_DNA"/>
</dbReference>
<dbReference type="InterPro" id="IPR042104">
    <property type="entry name" value="PKS_dehydratase_sf"/>
</dbReference>
<dbReference type="InterPro" id="IPR001227">
    <property type="entry name" value="Ac_transferase_dom_sf"/>
</dbReference>
<evidence type="ECO:0000313" key="3">
    <source>
        <dbReference type="EMBL" id="ESZ92331.1"/>
    </source>
</evidence>
<dbReference type="InterPro" id="IPR036291">
    <property type="entry name" value="NAD(P)-bd_dom_sf"/>
</dbReference>
<dbReference type="Gene3D" id="3.10.129.110">
    <property type="entry name" value="Polyketide synthase dehydratase"/>
    <property type="match status" value="1"/>
</dbReference>
<dbReference type="SMART" id="SM00827">
    <property type="entry name" value="PKS_AT"/>
    <property type="match status" value="1"/>
</dbReference>
<dbReference type="Gene3D" id="3.90.180.10">
    <property type="entry name" value="Medium-chain alcohol dehydrogenases, catalytic domain"/>
    <property type="match status" value="1"/>
</dbReference>
<comment type="caution">
    <text evidence="1">Lacks conserved residue(s) required for the propagation of feature annotation.</text>
</comment>
<dbReference type="CDD" id="cd05195">
    <property type="entry name" value="enoyl_red"/>
    <property type="match status" value="1"/>
</dbReference>
<dbReference type="SUPFAM" id="SSF51735">
    <property type="entry name" value="NAD(P)-binding Rossmann-fold domains"/>
    <property type="match status" value="1"/>
</dbReference>
<dbReference type="Pfam" id="PF00698">
    <property type="entry name" value="Acyl_transf_1"/>
    <property type="match status" value="1"/>
</dbReference>
<dbReference type="PROSITE" id="PS52019">
    <property type="entry name" value="PKS_MFAS_DH"/>
    <property type="match status" value="1"/>
</dbReference>
<protein>
    <submittedName>
        <fullName evidence="3">Polyketide synthase</fullName>
    </submittedName>
</protein>
<evidence type="ECO:0000256" key="1">
    <source>
        <dbReference type="PROSITE-ProRule" id="PRU01363"/>
    </source>
</evidence>
<dbReference type="PANTHER" id="PTHR43775">
    <property type="entry name" value="FATTY ACID SYNTHASE"/>
    <property type="match status" value="1"/>
</dbReference>
<accession>W9C924</accession>
<evidence type="ECO:0000259" key="2">
    <source>
        <dbReference type="PROSITE" id="PS52019"/>
    </source>
</evidence>
<dbReference type="GO" id="GO:0044550">
    <property type="term" value="P:secondary metabolite biosynthetic process"/>
    <property type="evidence" value="ECO:0007669"/>
    <property type="project" value="TreeGrafter"/>
</dbReference>
<dbReference type="InterPro" id="IPR049900">
    <property type="entry name" value="PKS_mFAS_DH"/>
</dbReference>
<proteinExistence type="predicted"/>
<feature type="domain" description="PKS/mFAS DH" evidence="2">
    <location>
        <begin position="387"/>
        <end position="710"/>
    </location>
</feature>
<dbReference type="Gene3D" id="3.40.366.10">
    <property type="entry name" value="Malonyl-Coenzyme A Acyl Carrier Protein, domain 2"/>
    <property type="match status" value="3"/>
</dbReference>
<reference evidence="3 4" key="1">
    <citation type="journal article" date="2014" name="Genome Announc.">
        <title>Draft genome sequence of Sclerotinia borealis, a psychrophilic plant pathogenic fungus.</title>
        <authorList>
            <person name="Mardanov A.V."/>
            <person name="Beletsky A.V."/>
            <person name="Kadnikov V.V."/>
            <person name="Ignatov A.N."/>
            <person name="Ravin N.V."/>
        </authorList>
    </citation>
    <scope>NUCLEOTIDE SEQUENCE [LARGE SCALE GENOMIC DNA]</scope>
    <source>
        <strain evidence="4">F-4157</strain>
    </source>
</reference>
<gene>
    <name evidence="3" type="ORF">SBOR_7280</name>
</gene>
<dbReference type="OrthoDB" id="329835at2759"/>
<dbReference type="STRING" id="1432307.W9C924"/>
<name>W9C924_SCLBF</name>
<dbReference type="GO" id="GO:0006633">
    <property type="term" value="P:fatty acid biosynthetic process"/>
    <property type="evidence" value="ECO:0007669"/>
    <property type="project" value="TreeGrafter"/>
</dbReference>
<dbReference type="InterPro" id="IPR049552">
    <property type="entry name" value="PKS_DH_N"/>
</dbReference>
<dbReference type="Gene3D" id="3.40.50.720">
    <property type="entry name" value="NAD(P)-binding Rossmann-like Domain"/>
    <property type="match status" value="1"/>
</dbReference>
<dbReference type="GO" id="GO:0016491">
    <property type="term" value="F:oxidoreductase activity"/>
    <property type="evidence" value="ECO:0007669"/>
    <property type="project" value="InterPro"/>
</dbReference>
<dbReference type="InterPro" id="IPR020843">
    <property type="entry name" value="ER"/>
</dbReference>
<dbReference type="HOGENOM" id="CLU_322924_0_0_1"/>
<dbReference type="InterPro" id="IPR014043">
    <property type="entry name" value="Acyl_transferase_dom"/>
</dbReference>
<organism evidence="3 4">
    <name type="scientific">Sclerotinia borealis (strain F-4128)</name>
    <dbReference type="NCBI Taxonomy" id="1432307"/>
    <lineage>
        <taxon>Eukaryota</taxon>
        <taxon>Fungi</taxon>
        <taxon>Dikarya</taxon>
        <taxon>Ascomycota</taxon>
        <taxon>Pezizomycotina</taxon>
        <taxon>Leotiomycetes</taxon>
        <taxon>Helotiales</taxon>
        <taxon>Sclerotiniaceae</taxon>
        <taxon>Sclerotinia</taxon>
    </lineage>
</organism>
<dbReference type="AlphaFoldDB" id="W9C924"/>
<dbReference type="InterPro" id="IPR016035">
    <property type="entry name" value="Acyl_Trfase/lysoPLipase"/>
</dbReference>
<feature type="region of interest" description="N-terminal hotdog fold" evidence="1">
    <location>
        <begin position="387"/>
        <end position="537"/>
    </location>
</feature>
<dbReference type="InterPro" id="IPR050091">
    <property type="entry name" value="PKS_NRPS_Biosynth_Enz"/>
</dbReference>
<comment type="caution">
    <text evidence="3">The sequence shown here is derived from an EMBL/GenBank/DDBJ whole genome shotgun (WGS) entry which is preliminary data.</text>
</comment>
<dbReference type="SMART" id="SM00829">
    <property type="entry name" value="PKS_ER"/>
    <property type="match status" value="1"/>
</dbReference>
<dbReference type="SUPFAM" id="SSF52151">
    <property type="entry name" value="FabD/lysophospholipase-like"/>
    <property type="match status" value="1"/>
</dbReference>
<keyword evidence="4" id="KW-1185">Reference proteome</keyword>
<dbReference type="Proteomes" id="UP000019487">
    <property type="component" value="Unassembled WGS sequence"/>
</dbReference>
<sequence length="896" mass="98353">MSTVSAEVLTLLNETFLLPFSATDSTSLANRVSQLGVDRIHIADLAYTFSNRRYKLPARGFLLARQSELKQNSRISELQTQMASRNNQTDSAFAFIFTGQGAQWAGMGKGNGCGSKMTVSITPSILEGVSQMNEVTHSKSACTAIQIALIDTLVCWGIKPQGFVGHSSGEIAAVYAANYLTSGQAIIIAYYQGHVVGKLPSTGQMMAVGNSEEQGLVEIKKAELQGKLVILVSTLQAYHSHDMKTIGQEYEDLVNSSLDVSKALSSNQADVLFLSSVTAETKGLPADSGYWRVNLESPVVFSQTIQALQSGRKLQLIELDPHAALKLPVIQFEWNWELAKSIYLIIDSKTVGVMVKDLPPYPWTYDQVLWKESRASLEFRQRKFSRHELLGSLITGDNPVNLSWRNLLNVKDVPWLEDHKFGQTIVFPAAAFVGMAIEAKSQVHGKTSEGSMEPSAIRNWYRKLIKEGLNFGAGFQSIKKPQIHYFITHKNPTLRILELGAGQHHADFTDVYLDILRDSTEFSRHSSFTTGKLIEGDIPIFKRPTTSTEVEKWAPYISEDHFDLVILTEAQNSDSTLGSRLEIIARLSSPSGLVVARSQTTITSLHTVNDFDVTSCKLKQEGYLILAKKHSKESSKNVSVISNIILAEDKPSDLGEIITEAFKGLLVSVPVTHMILSEINSAIIASNAAIIVIAEKQKNLFSTLKFFTLDIDDNTPVTRTTQNILDILAQKEGSLDFEFVQQNGVIHVTKAGENATCGLEYSGFIKSIGCTVQTVAAGVVVMASHYFKLVERVPHWACVKMEKGEDFNTVSTLPVAFSTAIYALHDRARIQPRETVLNHSGAGGLGITAIQNAKLAGAAIFTTVGSHDKREYLIETFGINPSHIFNSRDSSLGVDS</sequence>
<dbReference type="Gene3D" id="3.30.70.3290">
    <property type="match status" value="1"/>
</dbReference>